<evidence type="ECO:0000313" key="13">
    <source>
        <dbReference type="Proteomes" id="UP001501461"/>
    </source>
</evidence>
<dbReference type="PANTHER" id="PTHR24361">
    <property type="entry name" value="MITOGEN-ACTIVATED KINASE KINASE KINASE"/>
    <property type="match status" value="1"/>
</dbReference>
<dbReference type="SUPFAM" id="SSF56112">
    <property type="entry name" value="Protein kinase-like (PK-like)"/>
    <property type="match status" value="1"/>
</dbReference>
<evidence type="ECO:0000256" key="7">
    <source>
        <dbReference type="ARBA" id="ARBA00047899"/>
    </source>
</evidence>
<feature type="binding site" evidence="9">
    <location>
        <position position="60"/>
    </location>
    <ligand>
        <name>ATP</name>
        <dbReference type="ChEBI" id="CHEBI:30616"/>
    </ligand>
</feature>
<dbReference type="RefSeq" id="WP_343957218.1">
    <property type="nucleotide sequence ID" value="NZ_BAAAMN010000026.1"/>
</dbReference>
<evidence type="ECO:0000256" key="6">
    <source>
        <dbReference type="ARBA" id="ARBA00022840"/>
    </source>
</evidence>
<evidence type="ECO:0000256" key="4">
    <source>
        <dbReference type="ARBA" id="ARBA00022741"/>
    </source>
</evidence>
<reference evidence="12 13" key="1">
    <citation type="journal article" date="2019" name="Int. J. Syst. Evol. Microbiol.">
        <title>The Global Catalogue of Microorganisms (GCM) 10K type strain sequencing project: providing services to taxonomists for standard genome sequencing and annotation.</title>
        <authorList>
            <consortium name="The Broad Institute Genomics Platform"/>
            <consortium name="The Broad Institute Genome Sequencing Center for Infectious Disease"/>
            <person name="Wu L."/>
            <person name="Ma J."/>
        </authorList>
    </citation>
    <scope>NUCLEOTIDE SEQUENCE [LARGE SCALE GENOMIC DNA]</scope>
    <source>
        <strain evidence="12 13">JCM 13595</strain>
    </source>
</reference>
<evidence type="ECO:0000259" key="11">
    <source>
        <dbReference type="PROSITE" id="PS50011"/>
    </source>
</evidence>
<evidence type="ECO:0000256" key="8">
    <source>
        <dbReference type="ARBA" id="ARBA00048679"/>
    </source>
</evidence>
<evidence type="ECO:0000256" key="2">
    <source>
        <dbReference type="ARBA" id="ARBA00022527"/>
    </source>
</evidence>
<gene>
    <name evidence="12" type="ORF">GCM10009720_15420</name>
</gene>
<keyword evidence="4 9" id="KW-0547">Nucleotide-binding</keyword>
<feature type="compositionally biased region" description="Basic residues" evidence="10">
    <location>
        <begin position="308"/>
        <end position="333"/>
    </location>
</feature>
<organism evidence="12 13">
    <name type="scientific">Yaniella flava</name>
    <dbReference type="NCBI Taxonomy" id="287930"/>
    <lineage>
        <taxon>Bacteria</taxon>
        <taxon>Bacillati</taxon>
        <taxon>Actinomycetota</taxon>
        <taxon>Actinomycetes</taxon>
        <taxon>Micrococcales</taxon>
        <taxon>Micrococcaceae</taxon>
        <taxon>Yaniella</taxon>
    </lineage>
</organism>
<keyword evidence="3" id="KW-0808">Transferase</keyword>
<evidence type="ECO:0000256" key="10">
    <source>
        <dbReference type="SAM" id="MobiDB-lite"/>
    </source>
</evidence>
<protein>
    <recommendedName>
        <fullName evidence="1">non-specific serine/threonine protein kinase</fullName>
        <ecNumber evidence="1">2.7.11.1</ecNumber>
    </recommendedName>
</protein>
<dbReference type="PROSITE" id="PS00107">
    <property type="entry name" value="PROTEIN_KINASE_ATP"/>
    <property type="match status" value="1"/>
</dbReference>
<feature type="region of interest" description="Disordered" evidence="10">
    <location>
        <begin position="300"/>
        <end position="333"/>
    </location>
</feature>
<proteinExistence type="predicted"/>
<dbReference type="Pfam" id="PF00069">
    <property type="entry name" value="Pkinase"/>
    <property type="match status" value="1"/>
</dbReference>
<keyword evidence="2" id="KW-0723">Serine/threonine-protein kinase</keyword>
<dbReference type="Proteomes" id="UP001501461">
    <property type="component" value="Unassembled WGS sequence"/>
</dbReference>
<dbReference type="Gene3D" id="1.10.510.10">
    <property type="entry name" value="Transferase(Phosphotransferase) domain 1"/>
    <property type="match status" value="1"/>
</dbReference>
<dbReference type="InterPro" id="IPR011009">
    <property type="entry name" value="Kinase-like_dom_sf"/>
</dbReference>
<dbReference type="InterPro" id="IPR017441">
    <property type="entry name" value="Protein_kinase_ATP_BS"/>
</dbReference>
<evidence type="ECO:0000313" key="12">
    <source>
        <dbReference type="EMBL" id="GAA2035794.1"/>
    </source>
</evidence>
<keyword evidence="6 9" id="KW-0067">ATP-binding</keyword>
<keyword evidence="13" id="KW-1185">Reference proteome</keyword>
<dbReference type="EC" id="2.7.11.1" evidence="1"/>
<comment type="catalytic activity">
    <reaction evidence="8">
        <text>L-seryl-[protein] + ATP = O-phospho-L-seryl-[protein] + ADP + H(+)</text>
        <dbReference type="Rhea" id="RHEA:17989"/>
        <dbReference type="Rhea" id="RHEA-COMP:9863"/>
        <dbReference type="Rhea" id="RHEA-COMP:11604"/>
        <dbReference type="ChEBI" id="CHEBI:15378"/>
        <dbReference type="ChEBI" id="CHEBI:29999"/>
        <dbReference type="ChEBI" id="CHEBI:30616"/>
        <dbReference type="ChEBI" id="CHEBI:83421"/>
        <dbReference type="ChEBI" id="CHEBI:456216"/>
        <dbReference type="EC" id="2.7.11.1"/>
    </reaction>
</comment>
<dbReference type="PANTHER" id="PTHR24361:SF433">
    <property type="entry name" value="PROTEIN KINASE DOMAIN-CONTAINING PROTEIN"/>
    <property type="match status" value="1"/>
</dbReference>
<accession>A0ABN2UGK9</accession>
<keyword evidence="5" id="KW-0418">Kinase</keyword>
<comment type="caution">
    <text evidence="12">The sequence shown here is derived from an EMBL/GenBank/DDBJ whole genome shotgun (WGS) entry which is preliminary data.</text>
</comment>
<name>A0ABN2UGK9_9MICC</name>
<dbReference type="EMBL" id="BAAAMN010000026">
    <property type="protein sequence ID" value="GAA2035794.1"/>
    <property type="molecule type" value="Genomic_DNA"/>
</dbReference>
<dbReference type="InterPro" id="IPR000719">
    <property type="entry name" value="Prot_kinase_dom"/>
</dbReference>
<sequence length="503" mass="54676">MNFPSDTHPGSLSARVATRFAPPQLEPLVDWQVIRHLGSGSTAHVWLLQHRTTMQHIACKTPKDVDDVPNLSHEAELANSLAHENLIQHVNIEAIDELETVDAAAGTFWEYLPAGSLAEVVAANGQLPLAQVVTVVLPMVQVAQYLHSRQIVHGDISPRNILFDLSGRPVLIDLGSTRASAHAFHLAGAPGFSAPELEGAPEDVEGLGAAADVYSLAAIAWFCLTGLVPGPAYARVPLMTLQPALDEDIVEMLEACLVEEPALRPTMEQLLASVTHWADPEPIDLFAVVDEEYELLLPTRKPESHSTTPRRKFKRLRTRNTKHSARAQHGPGKKRRTRILLAVGSLVLTAGVVATSVFGTQGSPNSRFDPRDELSPQPAATDFQAVVDSLAKARTEAWAAPDPSLVARYAVRDSSVFENDYGILESLAAEDHRLDGIRMRAVVESAETTAEGALVDVQWRVDGYSQMDAVDTTVEEFASQSVPLQLRLVTSEGEWKIAETASR</sequence>
<dbReference type="InterPro" id="IPR008266">
    <property type="entry name" value="Tyr_kinase_AS"/>
</dbReference>
<dbReference type="Gene3D" id="3.30.200.20">
    <property type="entry name" value="Phosphorylase Kinase, domain 1"/>
    <property type="match status" value="1"/>
</dbReference>
<feature type="domain" description="Protein kinase" evidence="11">
    <location>
        <begin position="31"/>
        <end position="278"/>
    </location>
</feature>
<dbReference type="PROSITE" id="PS00109">
    <property type="entry name" value="PROTEIN_KINASE_TYR"/>
    <property type="match status" value="1"/>
</dbReference>
<evidence type="ECO:0000256" key="9">
    <source>
        <dbReference type="PROSITE-ProRule" id="PRU10141"/>
    </source>
</evidence>
<comment type="catalytic activity">
    <reaction evidence="7">
        <text>L-threonyl-[protein] + ATP = O-phospho-L-threonyl-[protein] + ADP + H(+)</text>
        <dbReference type="Rhea" id="RHEA:46608"/>
        <dbReference type="Rhea" id="RHEA-COMP:11060"/>
        <dbReference type="Rhea" id="RHEA-COMP:11605"/>
        <dbReference type="ChEBI" id="CHEBI:15378"/>
        <dbReference type="ChEBI" id="CHEBI:30013"/>
        <dbReference type="ChEBI" id="CHEBI:30616"/>
        <dbReference type="ChEBI" id="CHEBI:61977"/>
        <dbReference type="ChEBI" id="CHEBI:456216"/>
        <dbReference type="EC" id="2.7.11.1"/>
    </reaction>
</comment>
<evidence type="ECO:0000256" key="5">
    <source>
        <dbReference type="ARBA" id="ARBA00022777"/>
    </source>
</evidence>
<dbReference type="InterPro" id="IPR053235">
    <property type="entry name" value="Ser_Thr_kinase"/>
</dbReference>
<dbReference type="PROSITE" id="PS50011">
    <property type="entry name" value="PROTEIN_KINASE_DOM"/>
    <property type="match status" value="1"/>
</dbReference>
<evidence type="ECO:0000256" key="3">
    <source>
        <dbReference type="ARBA" id="ARBA00022679"/>
    </source>
</evidence>
<evidence type="ECO:0000256" key="1">
    <source>
        <dbReference type="ARBA" id="ARBA00012513"/>
    </source>
</evidence>